<reference evidence="2" key="1">
    <citation type="submission" date="2018-08" db="EMBL/GenBank/DDBJ databases">
        <title>Mucilaginibacter sp. MYSH2.</title>
        <authorList>
            <person name="Seo T."/>
        </authorList>
    </citation>
    <scope>NUCLEOTIDE SEQUENCE [LARGE SCALE GENOMIC DNA]</scope>
    <source>
        <strain evidence="2">KIRAN</strain>
    </source>
</reference>
<keyword evidence="2" id="KW-1185">Reference proteome</keyword>
<name>A0A399RWW7_9BACT</name>
<proteinExistence type="predicted"/>
<accession>A0A399RWW7</accession>
<sequence>MLQVYQQSPGNALILYFLSSQESMACLCKEPAFQTFSFILITMRLKGNIQDIKTSRDTKNKDIEVYIDVIEYITHKKDGRFYQPFDFEDKLETPLVITGDCLARTDNKHLEEGEYEFLVYDKDGEDYVLNENKELTIETAYDFDENLTIVTSVYYTVTVSNEEFKHLKTEKSKAAKAARKGKGRR</sequence>
<protein>
    <submittedName>
        <fullName evidence="1">Uncharacterized protein</fullName>
    </submittedName>
</protein>
<comment type="caution">
    <text evidence="1">The sequence shown here is derived from an EMBL/GenBank/DDBJ whole genome shotgun (WGS) entry which is preliminary data.</text>
</comment>
<dbReference type="Proteomes" id="UP000266005">
    <property type="component" value="Unassembled WGS sequence"/>
</dbReference>
<evidence type="ECO:0000313" key="1">
    <source>
        <dbReference type="EMBL" id="RIJ34302.1"/>
    </source>
</evidence>
<evidence type="ECO:0000313" key="2">
    <source>
        <dbReference type="Proteomes" id="UP000266005"/>
    </source>
</evidence>
<dbReference type="AlphaFoldDB" id="A0A399RWW7"/>
<gene>
    <name evidence="1" type="ORF">D1627_15375</name>
</gene>
<dbReference type="EMBL" id="QWGE01000005">
    <property type="protein sequence ID" value="RIJ34302.1"/>
    <property type="molecule type" value="Genomic_DNA"/>
</dbReference>
<organism evidence="1 2">
    <name type="scientific">Pontibacter oryzae</name>
    <dbReference type="NCBI Taxonomy" id="2304593"/>
    <lineage>
        <taxon>Bacteria</taxon>
        <taxon>Pseudomonadati</taxon>
        <taxon>Bacteroidota</taxon>
        <taxon>Cytophagia</taxon>
        <taxon>Cytophagales</taxon>
        <taxon>Hymenobacteraceae</taxon>
        <taxon>Pontibacter</taxon>
    </lineage>
</organism>